<accession>A0ABT1YIG9</accession>
<reference evidence="3 4" key="1">
    <citation type="submission" date="2022-08" db="EMBL/GenBank/DDBJ databases">
        <title>Paenibacillus endoradicis sp. nov., Paenibacillus radicibacter sp. nov and Paenibacillus pararadicis sp. nov., three cold-adapted plant growth-promoting bacteria isolated from root of Larix gmelinii in Great Khingan.</title>
        <authorList>
            <person name="Xue H."/>
        </authorList>
    </citation>
    <scope>NUCLEOTIDE SEQUENCE [LARGE SCALE GENOMIC DNA]</scope>
    <source>
        <strain evidence="3 4">N5-1-1-5</strain>
    </source>
</reference>
<feature type="domain" description="Broad-specificity ulvan lyase C-terminal" evidence="2">
    <location>
        <begin position="360"/>
        <end position="579"/>
    </location>
</feature>
<dbReference type="RefSeq" id="WP_258214552.1">
    <property type="nucleotide sequence ID" value="NZ_JANQBD010000012.1"/>
</dbReference>
<dbReference type="SUPFAM" id="SSF48208">
    <property type="entry name" value="Six-hairpin glycosidases"/>
    <property type="match status" value="1"/>
</dbReference>
<name>A0ABT1YIG9_9BACL</name>
<organism evidence="3 4">
    <name type="scientific">Paenibacillus radicis</name>
    <name type="common">ex Xue et al. 2023</name>
    <dbReference type="NCBI Taxonomy" id="2972489"/>
    <lineage>
        <taxon>Bacteria</taxon>
        <taxon>Bacillati</taxon>
        <taxon>Bacillota</taxon>
        <taxon>Bacilli</taxon>
        <taxon>Bacillales</taxon>
        <taxon>Paenibacillaceae</taxon>
        <taxon>Paenibacillus</taxon>
    </lineage>
</organism>
<evidence type="ECO:0000259" key="2">
    <source>
        <dbReference type="Pfam" id="PF25841"/>
    </source>
</evidence>
<dbReference type="Pfam" id="PF25841">
    <property type="entry name" value="Ulvan_lyase_C"/>
    <property type="match status" value="1"/>
</dbReference>
<sequence>MTDNYLFPLLQHCCDTLIDHQELADPAWQGGIRCPACRTVHGRCGDAIFPLYYLYITTGNVKYLTSARLLAGYMRSVQQPDGAWLNELAGEWKGTTVFQLLSLCHAYDLLGKYGEQTEADTLKDLIVSSAKWVSHIFGNGGKTNVNYYLTSAVVLHWASIILSIPHYAEQARKLIDRYGLANLTGDGFLLGEKTNQRPFSRVTSTVDIGYNMDMSLGAMAEYAILTGDNHVKEMTVHALRKHMEMIYPDGSMDNSFGSRNYKWTLFGSKTAHGCQMAFMMLCDEDPAFYKAAELNASYVSESIGSGGGMIVYGPHYKKLFSQSCIHSTINRADAFAVALAYGKDPTQKDAAIPSQHIFGVREYASLGVHHMRTDQWMGTVSCYHVHHAPTGGSISYLWNEQIGPVQIGSVTKYERYEPYNMPAFPAGSEELTTPRIEAVSRGMTYSNLYEYEAYAASSVNEGRPEVEVHGQLKYEADRIQYDCGISYKIRYIFYDAYVEKIYDFDVRLPCEQIRIVEPIVSGADPAALEMGEEINISSDKGSIIQVSGRGAGFHLDRESLTEQAVSVFPSILAVPLKWRTGLLTPGQYSFRVSIRLDEPGVHTMKGEVKE</sequence>
<protein>
    <submittedName>
        <fullName evidence="3">Uncharacterized protein</fullName>
    </submittedName>
</protein>
<dbReference type="InterPro" id="IPR058908">
    <property type="entry name" value="P29_C"/>
</dbReference>
<dbReference type="InterPro" id="IPR008928">
    <property type="entry name" value="6-hairpin_glycosidase_sf"/>
</dbReference>
<dbReference type="Pfam" id="PF25840">
    <property type="entry name" value="Ulvan_lyase_N"/>
    <property type="match status" value="1"/>
</dbReference>
<feature type="domain" description="Broad-specificity ulvan lyase N-terminal" evidence="1">
    <location>
        <begin position="10"/>
        <end position="352"/>
    </location>
</feature>
<dbReference type="InterPro" id="IPR058907">
    <property type="entry name" value="P29_N"/>
</dbReference>
<evidence type="ECO:0000313" key="3">
    <source>
        <dbReference type="EMBL" id="MCR8632972.1"/>
    </source>
</evidence>
<proteinExistence type="predicted"/>
<gene>
    <name evidence="3" type="ORF">NV381_17360</name>
</gene>
<dbReference type="EMBL" id="JANQBD010000012">
    <property type="protein sequence ID" value="MCR8632972.1"/>
    <property type="molecule type" value="Genomic_DNA"/>
</dbReference>
<dbReference type="Proteomes" id="UP001300012">
    <property type="component" value="Unassembled WGS sequence"/>
</dbReference>
<evidence type="ECO:0000259" key="1">
    <source>
        <dbReference type="Pfam" id="PF25840"/>
    </source>
</evidence>
<evidence type="ECO:0000313" key="4">
    <source>
        <dbReference type="Proteomes" id="UP001300012"/>
    </source>
</evidence>
<comment type="caution">
    <text evidence="3">The sequence shown here is derived from an EMBL/GenBank/DDBJ whole genome shotgun (WGS) entry which is preliminary data.</text>
</comment>
<keyword evidence="4" id="KW-1185">Reference proteome</keyword>